<sequence>MGRGEARRLPRDCWFGRPTGLYYEFELDRTHRVHRQWYPEVNAADQALREMQSHGNPPESEQS</sequence>
<comment type="caution">
    <text evidence="1">The sequence shown here is derived from an EMBL/GenBank/DDBJ whole genome shotgun (WGS) entry which is preliminary data.</text>
</comment>
<protein>
    <submittedName>
        <fullName evidence="1">Uncharacterized protein</fullName>
    </submittedName>
</protein>
<gene>
    <name evidence="1" type="ORF">GCM10023257_10810</name>
</gene>
<dbReference type="Proteomes" id="UP001500610">
    <property type="component" value="Unassembled WGS sequence"/>
</dbReference>
<accession>A0ABP9HQL2</accession>
<proteinExistence type="predicted"/>
<evidence type="ECO:0000313" key="2">
    <source>
        <dbReference type="Proteomes" id="UP001500610"/>
    </source>
</evidence>
<organism evidence="1 2">
    <name type="scientific">Streptomyces hyderabadensis</name>
    <dbReference type="NCBI Taxonomy" id="598549"/>
    <lineage>
        <taxon>Bacteria</taxon>
        <taxon>Bacillati</taxon>
        <taxon>Actinomycetota</taxon>
        <taxon>Actinomycetes</taxon>
        <taxon>Kitasatosporales</taxon>
        <taxon>Streptomycetaceae</taxon>
        <taxon>Streptomyces</taxon>
    </lineage>
</organism>
<reference evidence="2" key="1">
    <citation type="journal article" date="2019" name="Int. J. Syst. Evol. Microbiol.">
        <title>The Global Catalogue of Microorganisms (GCM) 10K type strain sequencing project: providing services to taxonomists for standard genome sequencing and annotation.</title>
        <authorList>
            <consortium name="The Broad Institute Genomics Platform"/>
            <consortium name="The Broad Institute Genome Sequencing Center for Infectious Disease"/>
            <person name="Wu L."/>
            <person name="Ma J."/>
        </authorList>
    </citation>
    <scope>NUCLEOTIDE SEQUENCE [LARGE SCALE GENOMIC DNA]</scope>
    <source>
        <strain evidence="2">JCM 17657</strain>
    </source>
</reference>
<name>A0ABP9HQL2_9ACTN</name>
<dbReference type="EMBL" id="BAABIV010000003">
    <property type="protein sequence ID" value="GAA4975812.1"/>
    <property type="molecule type" value="Genomic_DNA"/>
</dbReference>
<keyword evidence="2" id="KW-1185">Reference proteome</keyword>
<evidence type="ECO:0000313" key="1">
    <source>
        <dbReference type="EMBL" id="GAA4975812.1"/>
    </source>
</evidence>
<dbReference type="RefSeq" id="WP_226026232.1">
    <property type="nucleotide sequence ID" value="NZ_BAABIV010000003.1"/>
</dbReference>